<dbReference type="EMBL" id="JAEPCR010000043">
    <property type="protein sequence ID" value="MCG7978387.1"/>
    <property type="molecule type" value="Genomic_DNA"/>
</dbReference>
<feature type="domain" description="PilZ" evidence="1">
    <location>
        <begin position="153"/>
        <end position="245"/>
    </location>
</feature>
<sequence length="823" mass="92905">MTVTTNLMQTKRIRSERTISARQVPNDSNEFLQRVERQRLDSECLRPLDLRSHVKHPCKRFSYRGRTLWLDPEGHQLFLDGLKKNAGVFTVETYESILRQVAGEVTKSAQVNNAGNRDSDTAGSQIIPVLLSSNALVSDRAVNNLAIDLSYFEKRVYDRFKISLNMDVIWNGQTYEAETRDISQSGLQLRVKMPIDISESDLVRVDVMPSVGRQLDHPELDYRVVRIRRLLNDTLLALQCIESEAKDGLTVISDHIKTSTKAALAEQTDPEDALLTVQALLAERFYMRSTSILPFFIFECQDGESPLRIIFGNQVNQRSLNVFGNSQGNYDFTPLVTPKRIKLLTRLALRDSKADTLIAVYRSPEHAEPQVIADLECKNYKQWCRLLTRYSDQPGFRIFKVVARVARRPVEMRIEDALDPLPDQSDKFVRKLLMDAIALSIVGAMIDVTDQVRNWPHDDSFDRNLYEEPIIYGDDQQSLEPPQMVPIHYIQENRSEDRFLGQMQVEVGVAGRLYLGKTRDVSAHGLSVEIADSSLAIVSERKATITFPKLEARSSSLARIKGTFRNVPAEIVGGPANGEQLLRLKISDANKGRQFSNAFSGFLAKRQSGLLLETSHTLRAATSRLYSSIFIESSSTLPVFIYCRSQNDWTFRLGITASPSPLVNYFEVADGEFDFSVLTMNGRLQRIMQEVIEQGSAEIILYLSKERRGSIPEFEIKSLAEFEISDETQRTDFVHHAMGHDFRCVKIVVNHPDVPPKAEIEQAIDRLVQLSPGRCERLKTDFNNLIAIGDVVDITGLVEDVWNETPIPGATGDTSGTNEKSVT</sequence>
<accession>A0A9E4TT48</accession>
<name>A0A9E4TT48_9GAMM</name>
<dbReference type="AlphaFoldDB" id="A0A9E4TT48"/>
<evidence type="ECO:0000259" key="1">
    <source>
        <dbReference type="Pfam" id="PF07238"/>
    </source>
</evidence>
<evidence type="ECO:0000313" key="3">
    <source>
        <dbReference type="Proteomes" id="UP000886674"/>
    </source>
</evidence>
<dbReference type="Gene3D" id="2.40.10.220">
    <property type="entry name" value="predicted glycosyltransferase like domains"/>
    <property type="match status" value="1"/>
</dbReference>
<dbReference type="SUPFAM" id="SSF141371">
    <property type="entry name" value="PilZ domain-like"/>
    <property type="match status" value="1"/>
</dbReference>
<proteinExistence type="predicted"/>
<evidence type="ECO:0000313" key="2">
    <source>
        <dbReference type="EMBL" id="MCG7978387.1"/>
    </source>
</evidence>
<comment type="caution">
    <text evidence="2">The sequence shown here is derived from an EMBL/GenBank/DDBJ whole genome shotgun (WGS) entry which is preliminary data.</text>
</comment>
<gene>
    <name evidence="2" type="ORF">JAY77_09625</name>
</gene>
<dbReference type="GO" id="GO:0035438">
    <property type="term" value="F:cyclic-di-GMP binding"/>
    <property type="evidence" value="ECO:0007669"/>
    <property type="project" value="InterPro"/>
</dbReference>
<reference evidence="2" key="1">
    <citation type="journal article" date="2021" name="Proc. Natl. Acad. Sci. U.S.A.">
        <title>Global biogeography of chemosynthetic symbionts reveals both localized and globally distributed symbiont groups. .</title>
        <authorList>
            <person name="Osvatic J.T."/>
            <person name="Wilkins L.G.E."/>
            <person name="Leibrecht L."/>
            <person name="Leray M."/>
            <person name="Zauner S."/>
            <person name="Polzin J."/>
            <person name="Camacho Y."/>
            <person name="Gros O."/>
            <person name="van Gils J.A."/>
            <person name="Eisen J.A."/>
            <person name="Petersen J.M."/>
            <person name="Yuen B."/>
        </authorList>
    </citation>
    <scope>NUCLEOTIDE SEQUENCE</scope>
    <source>
        <strain evidence="2">MAGclacostrist055</strain>
    </source>
</reference>
<protein>
    <submittedName>
        <fullName evidence="2">PilZ domain-containing protein</fullName>
    </submittedName>
</protein>
<dbReference type="InterPro" id="IPR009875">
    <property type="entry name" value="PilZ_domain"/>
</dbReference>
<dbReference type="Proteomes" id="UP000886674">
    <property type="component" value="Unassembled WGS sequence"/>
</dbReference>
<dbReference type="Pfam" id="PF07238">
    <property type="entry name" value="PilZ"/>
    <property type="match status" value="1"/>
</dbReference>
<organism evidence="2 3">
    <name type="scientific">Candidatus Thiodiazotropha taylori</name>
    <dbReference type="NCBI Taxonomy" id="2792791"/>
    <lineage>
        <taxon>Bacteria</taxon>
        <taxon>Pseudomonadati</taxon>
        <taxon>Pseudomonadota</taxon>
        <taxon>Gammaproteobacteria</taxon>
        <taxon>Chromatiales</taxon>
        <taxon>Sedimenticolaceae</taxon>
        <taxon>Candidatus Thiodiazotropha</taxon>
    </lineage>
</organism>